<dbReference type="Gene3D" id="3.40.50.450">
    <property type="match status" value="1"/>
</dbReference>
<feature type="domain" description="DprA winged helix" evidence="4">
    <location>
        <begin position="381"/>
        <end position="438"/>
    </location>
</feature>
<keyword evidence="6" id="KW-1185">Reference proteome</keyword>
<dbReference type="PANTHER" id="PTHR43022">
    <property type="entry name" value="PROTEIN SMF"/>
    <property type="match status" value="1"/>
</dbReference>
<evidence type="ECO:0000313" key="6">
    <source>
        <dbReference type="Proteomes" id="UP001209713"/>
    </source>
</evidence>
<dbReference type="Pfam" id="PF02481">
    <property type="entry name" value="DNA_processg_A"/>
    <property type="match status" value="1"/>
</dbReference>
<dbReference type="InterPro" id="IPR057666">
    <property type="entry name" value="DrpA_SLOG"/>
</dbReference>
<dbReference type="Pfam" id="PF17782">
    <property type="entry name" value="WHD_DprA"/>
    <property type="match status" value="1"/>
</dbReference>
<dbReference type="PANTHER" id="PTHR43022:SF1">
    <property type="entry name" value="PROTEIN SMF"/>
    <property type="match status" value="1"/>
</dbReference>
<evidence type="ECO:0000313" key="5">
    <source>
        <dbReference type="EMBL" id="MCV2402008.1"/>
    </source>
</evidence>
<dbReference type="InterPro" id="IPR036388">
    <property type="entry name" value="WH-like_DNA-bd_sf"/>
</dbReference>
<dbReference type="RefSeq" id="WP_263529375.1">
    <property type="nucleotide sequence ID" value="NZ_JAOVZB010000001.1"/>
</dbReference>
<accession>A0ABT2YQ32</accession>
<evidence type="ECO:0000259" key="3">
    <source>
        <dbReference type="Pfam" id="PF02481"/>
    </source>
</evidence>
<dbReference type="InterPro" id="IPR041614">
    <property type="entry name" value="DprA_WH"/>
</dbReference>
<evidence type="ECO:0000259" key="4">
    <source>
        <dbReference type="Pfam" id="PF17782"/>
    </source>
</evidence>
<organism evidence="5 6">
    <name type="scientific">Marinomonas sargassi</name>
    <dbReference type="NCBI Taxonomy" id="2984494"/>
    <lineage>
        <taxon>Bacteria</taxon>
        <taxon>Pseudomonadati</taxon>
        <taxon>Pseudomonadota</taxon>
        <taxon>Gammaproteobacteria</taxon>
        <taxon>Oceanospirillales</taxon>
        <taxon>Oceanospirillaceae</taxon>
        <taxon>Marinomonas</taxon>
    </lineage>
</organism>
<feature type="domain" description="Smf/DprA SLOG" evidence="3">
    <location>
        <begin position="124"/>
        <end position="333"/>
    </location>
</feature>
<sequence>MDISNINEPNATGLSLVDWLSLSFVSGIGPARLSRLYTYLSHPNLALSDNQQKTDSKQSLLIEPSSKPSGSSIISYEVLTSLKWPDLTAQQAMAYLSTGKLTSEQEAKKAISLAWLAEDNHYILLRHTPYYPDDLEEISTAPAFFYLEGSLKGLSLPKVGIVGARKCTRYGHDITFRLAAELSARGVCVVSGGAIGVDTAAHCGALSSTDSPTIVVMGTGLLHPYPAKNITLFHDVLEKGGALISEYPLMTTPRPHLFPPRNRIISGLSKGVLVTEASVKSGSLISANYAVQQNREVFAVPGRVTDPQSFGCFELLRQGATLIRGVDDILEELPNLGLLKSDQSKPEMEATQSEASSNVSRERIHLAVEESHQDRETFQKLPEDASEAAQVVLKVLDKEEGSPLDFDRLIVMSGLEANQMMQALIELELSSCIENRSGLYFRI</sequence>
<dbReference type="NCBIfam" id="TIGR00732">
    <property type="entry name" value="dprA"/>
    <property type="match status" value="1"/>
</dbReference>
<dbReference type="Proteomes" id="UP001209713">
    <property type="component" value="Unassembled WGS sequence"/>
</dbReference>
<proteinExistence type="inferred from homology"/>
<protein>
    <submittedName>
        <fullName evidence="5">DNA-processing protein DprA</fullName>
    </submittedName>
</protein>
<comment type="caution">
    <text evidence="5">The sequence shown here is derived from an EMBL/GenBank/DDBJ whole genome shotgun (WGS) entry which is preliminary data.</text>
</comment>
<feature type="region of interest" description="Disordered" evidence="2">
    <location>
        <begin position="50"/>
        <end position="69"/>
    </location>
</feature>
<evidence type="ECO:0000256" key="2">
    <source>
        <dbReference type="SAM" id="MobiDB-lite"/>
    </source>
</evidence>
<dbReference type="SUPFAM" id="SSF102405">
    <property type="entry name" value="MCP/YpsA-like"/>
    <property type="match status" value="1"/>
</dbReference>
<evidence type="ECO:0000256" key="1">
    <source>
        <dbReference type="ARBA" id="ARBA00006525"/>
    </source>
</evidence>
<dbReference type="Gene3D" id="1.10.10.10">
    <property type="entry name" value="Winged helix-like DNA-binding domain superfamily/Winged helix DNA-binding domain"/>
    <property type="match status" value="1"/>
</dbReference>
<name>A0ABT2YQ32_9GAMM</name>
<dbReference type="InterPro" id="IPR003488">
    <property type="entry name" value="DprA"/>
</dbReference>
<reference evidence="5 6" key="1">
    <citation type="submission" date="2022-10" db="EMBL/GenBank/DDBJ databases">
        <title>Marinomonas transparenta sp. nov. and Marinomonas sargassi sp. nov., isolated from marine alga (Sargassum natans (L.) Gaillon).</title>
        <authorList>
            <person name="Wang Y."/>
        </authorList>
    </citation>
    <scope>NUCLEOTIDE SEQUENCE [LARGE SCALE GENOMIC DNA]</scope>
    <source>
        <strain evidence="5 6">C2222</strain>
    </source>
</reference>
<gene>
    <name evidence="5" type="primary">dprA</name>
    <name evidence="5" type="ORF">OFY17_03815</name>
</gene>
<feature type="compositionally biased region" description="Polar residues" evidence="2">
    <location>
        <begin position="50"/>
        <end position="59"/>
    </location>
</feature>
<comment type="similarity">
    <text evidence="1">Belongs to the DprA/Smf family.</text>
</comment>
<dbReference type="EMBL" id="JAOVZB010000001">
    <property type="protein sequence ID" value="MCV2402008.1"/>
    <property type="molecule type" value="Genomic_DNA"/>
</dbReference>